<keyword evidence="3" id="KW-1185">Reference proteome</keyword>
<dbReference type="EMBL" id="JAWDGP010005946">
    <property type="protein sequence ID" value="KAK3749323.1"/>
    <property type="molecule type" value="Genomic_DNA"/>
</dbReference>
<evidence type="ECO:0000313" key="2">
    <source>
        <dbReference type="EMBL" id="KAK3749323.1"/>
    </source>
</evidence>
<gene>
    <name evidence="2" type="ORF">RRG08_056203</name>
</gene>
<dbReference type="SUPFAM" id="SSF47473">
    <property type="entry name" value="EF-hand"/>
    <property type="match status" value="1"/>
</dbReference>
<dbReference type="Proteomes" id="UP001283361">
    <property type="component" value="Unassembled WGS sequence"/>
</dbReference>
<dbReference type="InterPro" id="IPR011992">
    <property type="entry name" value="EF-hand-dom_pair"/>
</dbReference>
<organism evidence="2 3">
    <name type="scientific">Elysia crispata</name>
    <name type="common">lettuce slug</name>
    <dbReference type="NCBI Taxonomy" id="231223"/>
    <lineage>
        <taxon>Eukaryota</taxon>
        <taxon>Metazoa</taxon>
        <taxon>Spiralia</taxon>
        <taxon>Lophotrochozoa</taxon>
        <taxon>Mollusca</taxon>
        <taxon>Gastropoda</taxon>
        <taxon>Heterobranchia</taxon>
        <taxon>Euthyneura</taxon>
        <taxon>Panpulmonata</taxon>
        <taxon>Sacoglossa</taxon>
        <taxon>Placobranchoidea</taxon>
        <taxon>Plakobranchidae</taxon>
        <taxon>Elysia</taxon>
    </lineage>
</organism>
<protein>
    <recommendedName>
        <fullName evidence="4">Sarcoplasmic calcium-binding protein</fullName>
    </recommendedName>
</protein>
<name>A0AAE0YMH2_9GAST</name>
<accession>A0AAE0YMH2</accession>
<dbReference type="AlphaFoldDB" id="A0AAE0YMH2"/>
<feature type="region of interest" description="Disordered" evidence="1">
    <location>
        <begin position="207"/>
        <end position="248"/>
    </location>
</feature>
<dbReference type="Gene3D" id="1.10.238.10">
    <property type="entry name" value="EF-hand"/>
    <property type="match status" value="1"/>
</dbReference>
<sequence length="248" mass="28891">MPIRLSVFQHEKLEYYFNFYEPNENGCLDDTSISRFMERVLAFTRWSEDDVRTIHCREIHDAFFEVLFENTWEGGGKLHQVSLDDWLKMWAKLLPGCMGIGNFPVWLRLLPKTLFQMIDRNNDEVVGVNELAIFYTDMVHIPEALAETRASLAYDQMTDYGRYPLNLSSYEMIFSNFLIGRTPFGPGRHIFGCFEHNVKSFKLIQTAEDEEEGEEVEKKAPEGRVLLRRPSKERLPSGNSPFGMASRR</sequence>
<proteinExistence type="predicted"/>
<comment type="caution">
    <text evidence="2">The sequence shown here is derived from an EMBL/GenBank/DDBJ whole genome shotgun (WGS) entry which is preliminary data.</text>
</comment>
<evidence type="ECO:0000313" key="3">
    <source>
        <dbReference type="Proteomes" id="UP001283361"/>
    </source>
</evidence>
<evidence type="ECO:0008006" key="4">
    <source>
        <dbReference type="Google" id="ProtNLM"/>
    </source>
</evidence>
<reference evidence="2" key="1">
    <citation type="journal article" date="2023" name="G3 (Bethesda)">
        <title>A reference genome for the long-term kleptoplast-retaining sea slug Elysia crispata morphotype clarki.</title>
        <authorList>
            <person name="Eastman K.E."/>
            <person name="Pendleton A.L."/>
            <person name="Shaikh M.A."/>
            <person name="Suttiyut T."/>
            <person name="Ogas R."/>
            <person name="Tomko P."/>
            <person name="Gavelis G."/>
            <person name="Widhalm J.R."/>
            <person name="Wisecaver J.H."/>
        </authorList>
    </citation>
    <scope>NUCLEOTIDE SEQUENCE</scope>
    <source>
        <strain evidence="2">ECLA1</strain>
    </source>
</reference>
<evidence type="ECO:0000256" key="1">
    <source>
        <dbReference type="SAM" id="MobiDB-lite"/>
    </source>
</evidence>